<evidence type="ECO:0000313" key="9">
    <source>
        <dbReference type="EMBL" id="EDZ69934.1"/>
    </source>
</evidence>
<evidence type="ECO:0000313" key="10">
    <source>
        <dbReference type="Proteomes" id="UP000008988"/>
    </source>
</evidence>
<comment type="subunit">
    <text evidence="1">Homodimer.</text>
</comment>
<evidence type="ECO:0000256" key="6">
    <source>
        <dbReference type="ARBA" id="ARBA00040792"/>
    </source>
</evidence>
<sequence>MISGGEKQRLAIARVLLKNARIMFFDEATSALDTHTEQALLRTIRDNFTSGSRTSVYIAHRLRTIADADKIIVLDNGRVREEGKHLELLAMPGSLYRELWTIQEDLDHLENELKDQQEL</sequence>
<evidence type="ECO:0000256" key="1">
    <source>
        <dbReference type="ARBA" id="ARBA00011738"/>
    </source>
</evidence>
<feature type="domain" description="ABC transporter" evidence="8">
    <location>
        <begin position="2"/>
        <end position="30"/>
    </location>
</feature>
<protein>
    <recommendedName>
        <fullName evidence="5">Iron-sulfur clusters transporter ATM1, mitochondrial</fullName>
    </recommendedName>
    <alternativeName>
        <fullName evidence="6">Iron-sulfur clusters transporter atm1, mitochondrial</fullName>
    </alternativeName>
</protein>
<comment type="function">
    <text evidence="7">Performs an essential function in the generation of cytoplasmic iron-sulfur proteins by mediating the ATP-dependent export of Fe/S cluster precursors synthesized by NFS1 and other mitochondrial proteins. Hydrolyzes ATP. Binds glutathione and may function by transporting a glutathione-conjugated iron-sulfur compound.</text>
</comment>
<evidence type="ECO:0000259" key="8">
    <source>
        <dbReference type="Pfam" id="PF00005"/>
    </source>
</evidence>
<dbReference type="AlphaFoldDB" id="B5VQ67"/>
<accession>B5VQ67</accession>
<evidence type="ECO:0000256" key="2">
    <source>
        <dbReference type="ARBA" id="ARBA00022448"/>
    </source>
</evidence>
<evidence type="ECO:0000256" key="4">
    <source>
        <dbReference type="ARBA" id="ARBA00024363"/>
    </source>
</evidence>
<gene>
    <name evidence="9" type="ORF">AWRI1631_134410</name>
</gene>
<dbReference type="Proteomes" id="UP000008988">
    <property type="component" value="Unassembled WGS sequence"/>
</dbReference>
<dbReference type="PANTHER" id="PTHR24221:SF402">
    <property type="entry name" value="IRON-SULFUR CLUSTERS TRANSPORTER ABCB7, MITOCHONDRIAL"/>
    <property type="match status" value="1"/>
</dbReference>
<dbReference type="Gene3D" id="3.40.50.300">
    <property type="entry name" value="P-loop containing nucleotide triphosphate hydrolases"/>
    <property type="match status" value="1"/>
</dbReference>
<evidence type="ECO:0000256" key="5">
    <source>
        <dbReference type="ARBA" id="ARBA00039906"/>
    </source>
</evidence>
<dbReference type="EMBL" id="ABSV01001910">
    <property type="protein sequence ID" value="EDZ69934.1"/>
    <property type="molecule type" value="Genomic_DNA"/>
</dbReference>
<dbReference type="GO" id="GO:0042626">
    <property type="term" value="F:ATPase-coupled transmembrane transporter activity"/>
    <property type="evidence" value="ECO:0007669"/>
    <property type="project" value="TreeGrafter"/>
</dbReference>
<dbReference type="GO" id="GO:0005524">
    <property type="term" value="F:ATP binding"/>
    <property type="evidence" value="ECO:0007669"/>
    <property type="project" value="InterPro"/>
</dbReference>
<evidence type="ECO:0000256" key="7">
    <source>
        <dbReference type="ARBA" id="ARBA00045666"/>
    </source>
</evidence>
<dbReference type="GO" id="GO:0005743">
    <property type="term" value="C:mitochondrial inner membrane"/>
    <property type="evidence" value="ECO:0007669"/>
    <property type="project" value="TreeGrafter"/>
</dbReference>
<reference evidence="9 10" key="1">
    <citation type="journal article" date="2008" name="FEMS Yeast Res.">
        <title>Comparative genome analysis of a Saccharomyces cerevisiae wine strain.</title>
        <authorList>
            <person name="Borneman A.R."/>
            <person name="Forgan A.H."/>
            <person name="Pretorius I.S."/>
            <person name="Chambers P.J."/>
        </authorList>
    </citation>
    <scope>NUCLEOTIDE SEQUENCE [LARGE SCALE GENOMIC DNA]</scope>
    <source>
        <strain evidence="9 10">AWRI1631</strain>
    </source>
</reference>
<dbReference type="GO" id="GO:0016887">
    <property type="term" value="F:ATP hydrolysis activity"/>
    <property type="evidence" value="ECO:0007669"/>
    <property type="project" value="InterPro"/>
</dbReference>
<dbReference type="InterPro" id="IPR003439">
    <property type="entry name" value="ABC_transporter-like_ATP-bd"/>
</dbReference>
<evidence type="ECO:0000256" key="3">
    <source>
        <dbReference type="ARBA" id="ARBA00022967"/>
    </source>
</evidence>
<name>B5VQ67_YEAS6</name>
<comment type="similarity">
    <text evidence="4">Belongs to the ABC transporter superfamily. ABCB family. Heavy Metal importer (TC 3.A.1.210) subfamily.</text>
</comment>
<comment type="caution">
    <text evidence="9">The sequence shown here is derived from an EMBL/GenBank/DDBJ whole genome shotgun (WGS) entry which is preliminary data.</text>
</comment>
<dbReference type="InterPro" id="IPR039421">
    <property type="entry name" value="Type_1_exporter"/>
</dbReference>
<dbReference type="SUPFAM" id="SSF52540">
    <property type="entry name" value="P-loop containing nucleoside triphosphate hydrolases"/>
    <property type="match status" value="1"/>
</dbReference>
<dbReference type="GO" id="GO:0006879">
    <property type="term" value="P:intracellular iron ion homeostasis"/>
    <property type="evidence" value="ECO:0007669"/>
    <property type="project" value="TreeGrafter"/>
</dbReference>
<proteinExistence type="inferred from homology"/>
<dbReference type="OrthoDB" id="6500128at2759"/>
<organism evidence="9 10">
    <name type="scientific">Saccharomyces cerevisiae (strain AWRI1631)</name>
    <name type="common">Baker's yeast</name>
    <dbReference type="NCBI Taxonomy" id="545124"/>
    <lineage>
        <taxon>Eukaryota</taxon>
        <taxon>Fungi</taxon>
        <taxon>Dikarya</taxon>
        <taxon>Ascomycota</taxon>
        <taxon>Saccharomycotina</taxon>
        <taxon>Saccharomycetes</taxon>
        <taxon>Saccharomycetales</taxon>
        <taxon>Saccharomycetaceae</taxon>
        <taxon>Saccharomyces</taxon>
    </lineage>
</organism>
<keyword evidence="2" id="KW-0813">Transport</keyword>
<dbReference type="PANTHER" id="PTHR24221">
    <property type="entry name" value="ATP-BINDING CASSETTE SUB-FAMILY B"/>
    <property type="match status" value="1"/>
</dbReference>
<dbReference type="InterPro" id="IPR027417">
    <property type="entry name" value="P-loop_NTPase"/>
</dbReference>
<keyword evidence="3" id="KW-1278">Translocase</keyword>
<dbReference type="Pfam" id="PF00005">
    <property type="entry name" value="ABC_tran"/>
    <property type="match status" value="1"/>
</dbReference>